<proteinExistence type="predicted"/>
<evidence type="ECO:0000313" key="2">
    <source>
        <dbReference type="EMBL" id="CAI2201028.1"/>
    </source>
</evidence>
<feature type="domain" description="CoA carboxyltransferase N-terminal" evidence="1">
    <location>
        <begin position="1"/>
        <end position="67"/>
    </location>
</feature>
<dbReference type="InterPro" id="IPR011762">
    <property type="entry name" value="COA_CT_N"/>
</dbReference>
<gene>
    <name evidence="2" type="ORF">FWILDA_LOCUS19862</name>
</gene>
<reference evidence="2" key="1">
    <citation type="submission" date="2022-08" db="EMBL/GenBank/DDBJ databases">
        <authorList>
            <person name="Kallberg Y."/>
            <person name="Tangrot J."/>
            <person name="Rosling A."/>
        </authorList>
    </citation>
    <scope>NUCLEOTIDE SEQUENCE</scope>
    <source>
        <strain evidence="2">Wild A</strain>
    </source>
</reference>
<dbReference type="InterPro" id="IPR049076">
    <property type="entry name" value="ACCA"/>
</dbReference>
<dbReference type="Gene3D" id="3.90.226.10">
    <property type="entry name" value="2-enoyl-CoA Hydratase, Chain A, domain 1"/>
    <property type="match status" value="1"/>
</dbReference>
<comment type="caution">
    <text evidence="2">The sequence shown here is derived from an EMBL/GenBank/DDBJ whole genome shotgun (WGS) entry which is preliminary data.</text>
</comment>
<accession>A0A9W4TDN6</accession>
<dbReference type="PROSITE" id="PS50980">
    <property type="entry name" value="COA_CT_NTER"/>
    <property type="match status" value="1"/>
</dbReference>
<dbReference type="InterPro" id="IPR029045">
    <property type="entry name" value="ClpP/crotonase-like_dom_sf"/>
</dbReference>
<dbReference type="GO" id="GO:0006633">
    <property type="term" value="P:fatty acid biosynthetic process"/>
    <property type="evidence" value="ECO:0007669"/>
    <property type="project" value="TreeGrafter"/>
</dbReference>
<protein>
    <submittedName>
        <fullName evidence="2">5019_t:CDS:1</fullName>
    </submittedName>
</protein>
<dbReference type="PANTHER" id="PTHR45728">
    <property type="entry name" value="ACETYL-COA CARBOXYLASE, ISOFORM A"/>
    <property type="match status" value="1"/>
</dbReference>
<dbReference type="GO" id="GO:0003989">
    <property type="term" value="F:acetyl-CoA carboxylase activity"/>
    <property type="evidence" value="ECO:0007669"/>
    <property type="project" value="InterPro"/>
</dbReference>
<evidence type="ECO:0000313" key="3">
    <source>
        <dbReference type="Proteomes" id="UP001153678"/>
    </source>
</evidence>
<organism evidence="2 3">
    <name type="scientific">Funneliformis geosporum</name>
    <dbReference type="NCBI Taxonomy" id="1117311"/>
    <lineage>
        <taxon>Eukaryota</taxon>
        <taxon>Fungi</taxon>
        <taxon>Fungi incertae sedis</taxon>
        <taxon>Mucoromycota</taxon>
        <taxon>Glomeromycotina</taxon>
        <taxon>Glomeromycetes</taxon>
        <taxon>Glomerales</taxon>
        <taxon>Glomeraceae</taxon>
        <taxon>Funneliformis</taxon>
    </lineage>
</organism>
<keyword evidence="3" id="KW-1185">Reference proteome</keyword>
<name>A0A9W4TDN6_9GLOM</name>
<dbReference type="AlphaFoldDB" id="A0A9W4TDN6"/>
<dbReference type="InterPro" id="IPR034733">
    <property type="entry name" value="AcCoA_carboxyl_beta"/>
</dbReference>
<dbReference type="EMBL" id="CAMKVN010026254">
    <property type="protein sequence ID" value="CAI2201028.1"/>
    <property type="molecule type" value="Genomic_DNA"/>
</dbReference>
<dbReference type="Pfam" id="PF01039">
    <property type="entry name" value="Carboxyl_trans"/>
    <property type="match status" value="1"/>
</dbReference>
<feature type="non-terminal residue" evidence="2">
    <location>
        <position position="1"/>
    </location>
</feature>
<dbReference type="GO" id="GO:0005739">
    <property type="term" value="C:mitochondrion"/>
    <property type="evidence" value="ECO:0007669"/>
    <property type="project" value="TreeGrafter"/>
</dbReference>
<dbReference type="OrthoDB" id="3042633at2759"/>
<dbReference type="SUPFAM" id="SSF52096">
    <property type="entry name" value="ClpP/crotonase"/>
    <property type="match status" value="1"/>
</dbReference>
<dbReference type="PANTHER" id="PTHR45728:SF3">
    <property type="entry name" value="ACETYL-COA CARBOXYLASE"/>
    <property type="match status" value="1"/>
</dbReference>
<evidence type="ECO:0000259" key="1">
    <source>
        <dbReference type="PROSITE" id="PS50980"/>
    </source>
</evidence>
<feature type="non-terminal residue" evidence="2">
    <location>
        <position position="67"/>
    </location>
</feature>
<sequence>SINVYHNEVKENNTFYAYAYDFPNYIGSFGPLEDQFFYKATELARSLGIPRVYLVANSGARIGLAEE</sequence>
<dbReference type="Proteomes" id="UP001153678">
    <property type="component" value="Unassembled WGS sequence"/>
</dbReference>